<feature type="domain" description="Tyr recombinase" evidence="2">
    <location>
        <begin position="9"/>
        <end position="192"/>
    </location>
</feature>
<organism evidence="3 4">
    <name type="scientific">Candidatus Ordinivivax streblomastigis</name>
    <dbReference type="NCBI Taxonomy" id="2540710"/>
    <lineage>
        <taxon>Bacteria</taxon>
        <taxon>Pseudomonadati</taxon>
        <taxon>Bacteroidota</taxon>
        <taxon>Bacteroidia</taxon>
        <taxon>Bacteroidales</taxon>
        <taxon>Candidatus Ordinivivax</taxon>
    </lineage>
</organism>
<gene>
    <name evidence="3" type="ORF">EZS26_000987</name>
</gene>
<evidence type="ECO:0000313" key="4">
    <source>
        <dbReference type="Proteomes" id="UP000324575"/>
    </source>
</evidence>
<reference evidence="3 4" key="1">
    <citation type="submission" date="2019-03" db="EMBL/GenBank/DDBJ databases">
        <title>Single cell metagenomics reveals metabolic interactions within the superorganism composed of flagellate Streblomastix strix and complex community of Bacteroidetes bacteria on its surface.</title>
        <authorList>
            <person name="Treitli S.C."/>
            <person name="Kolisko M."/>
            <person name="Husnik F."/>
            <person name="Keeling P."/>
            <person name="Hampl V."/>
        </authorList>
    </citation>
    <scope>NUCLEOTIDE SEQUENCE [LARGE SCALE GENOMIC DNA]</scope>
    <source>
        <strain evidence="3">St1</strain>
    </source>
</reference>
<dbReference type="SUPFAM" id="SSF56349">
    <property type="entry name" value="DNA breaking-rejoining enzymes"/>
    <property type="match status" value="1"/>
</dbReference>
<sequence>MTRIKGQLTTADYLSIEDFNRLMDGLRKDKQYLWELYCRLSFCTALRVSDVLSLKWNNILGKDELDKVERKTDKSRRLKFNPQVKAKIKELHHLLGDPDFSQPVIYNKKTKEAYTKEHINRLLKTFRTRYRIPIKAFSTHTFRKTFGRYVYENNGRSAESLILLNSIFKHSTIEITKVYIGLRQDEINNVFNSINF</sequence>
<dbReference type="Pfam" id="PF00589">
    <property type="entry name" value="Phage_integrase"/>
    <property type="match status" value="1"/>
</dbReference>
<dbReference type="InterPro" id="IPR002104">
    <property type="entry name" value="Integrase_catalytic"/>
</dbReference>
<dbReference type="AlphaFoldDB" id="A0A5M8P2V9"/>
<proteinExistence type="predicted"/>
<evidence type="ECO:0000256" key="1">
    <source>
        <dbReference type="ARBA" id="ARBA00023172"/>
    </source>
</evidence>
<dbReference type="GO" id="GO:0015074">
    <property type="term" value="P:DNA integration"/>
    <property type="evidence" value="ECO:0007669"/>
    <property type="project" value="InterPro"/>
</dbReference>
<dbReference type="Gene3D" id="1.10.443.10">
    <property type="entry name" value="Intergrase catalytic core"/>
    <property type="match status" value="1"/>
</dbReference>
<dbReference type="InterPro" id="IPR013762">
    <property type="entry name" value="Integrase-like_cat_sf"/>
</dbReference>
<evidence type="ECO:0000313" key="3">
    <source>
        <dbReference type="EMBL" id="KAA6302817.1"/>
    </source>
</evidence>
<dbReference type="EMBL" id="SNRX01000005">
    <property type="protein sequence ID" value="KAA6302817.1"/>
    <property type="molecule type" value="Genomic_DNA"/>
</dbReference>
<name>A0A5M8P2V9_9BACT</name>
<dbReference type="Proteomes" id="UP000324575">
    <property type="component" value="Unassembled WGS sequence"/>
</dbReference>
<dbReference type="GO" id="GO:0003677">
    <property type="term" value="F:DNA binding"/>
    <property type="evidence" value="ECO:0007669"/>
    <property type="project" value="InterPro"/>
</dbReference>
<dbReference type="PANTHER" id="PTHR30349">
    <property type="entry name" value="PHAGE INTEGRASE-RELATED"/>
    <property type="match status" value="1"/>
</dbReference>
<comment type="caution">
    <text evidence="3">The sequence shown here is derived from an EMBL/GenBank/DDBJ whole genome shotgun (WGS) entry which is preliminary data.</text>
</comment>
<dbReference type="PROSITE" id="PS51898">
    <property type="entry name" value="TYR_RECOMBINASE"/>
    <property type="match status" value="1"/>
</dbReference>
<accession>A0A5M8P2V9</accession>
<evidence type="ECO:0000259" key="2">
    <source>
        <dbReference type="PROSITE" id="PS51898"/>
    </source>
</evidence>
<dbReference type="PANTHER" id="PTHR30349:SF82">
    <property type="entry name" value="INTEGRASE_RECOMBINASE YOEC-RELATED"/>
    <property type="match status" value="1"/>
</dbReference>
<dbReference type="GO" id="GO:0006310">
    <property type="term" value="P:DNA recombination"/>
    <property type="evidence" value="ECO:0007669"/>
    <property type="project" value="UniProtKB-KW"/>
</dbReference>
<keyword evidence="1" id="KW-0233">DNA recombination</keyword>
<dbReference type="InterPro" id="IPR050090">
    <property type="entry name" value="Tyrosine_recombinase_XerCD"/>
</dbReference>
<protein>
    <submittedName>
        <fullName evidence="3">Tyrosine recombinase XerD</fullName>
    </submittedName>
</protein>
<dbReference type="InterPro" id="IPR011010">
    <property type="entry name" value="DNA_brk_join_enz"/>
</dbReference>